<name>A0A2S8FBH2_9BACT</name>
<evidence type="ECO:0000256" key="1">
    <source>
        <dbReference type="SAM" id="MobiDB-lite"/>
    </source>
</evidence>
<feature type="region of interest" description="Disordered" evidence="1">
    <location>
        <begin position="522"/>
        <end position="551"/>
    </location>
</feature>
<feature type="region of interest" description="Disordered" evidence="1">
    <location>
        <begin position="116"/>
        <end position="144"/>
    </location>
</feature>
<sequence>MSVFRNLLIVGLLVCVAYNGYVIYRNQMVTSPPADQEAVAEAPLFNAEAFTELAENRSQANIEVPPTVVTSETTAETNIPVANPVLEAAAEVEDVTAPSPADAASTSTVMAEMPLEPKKTSRFSEPADANMPAPRLTEPETSSKSSVATPNVLAFDDFIAKIADLEAAFQWKEALQEIDKVSSSWNYTDEQMQQIRDKGDFLAKAVIYAPNKHLAERPMTFLPGMSLEQVAKEHKLPVRFLKLINDWTDENGPTPGDSMKILQGPVLMAVDLKAKEIRLRVGDLYAGRMPIGQFEVTDSGTNVISKTENANKLTMGNVALVKDEDGLVPEPNSILIAENDWDLVQSLTDVPLNLNWFPVATPKPVAPEPEVVAEANKTIEKIAAESAASASVEPTISVQPIDALKLQVYTPNEKAIQGTPVNYGIEVTNLSDKETDLVQIVVNMSEGIEPLKVDGHPGKVGLGQAMFDPLTIAPGKSIRLTVTIDTRQVGSFVVRPEVHCAQPVTKYATEIQLRVANAESITANSPRQPTQPIHSPESVAELPQNPAESVR</sequence>
<dbReference type="EMBL" id="PUHY01000015">
    <property type="protein sequence ID" value="PQO29505.1"/>
    <property type="molecule type" value="Genomic_DNA"/>
</dbReference>
<dbReference type="Proteomes" id="UP000238322">
    <property type="component" value="Unassembled WGS sequence"/>
</dbReference>
<gene>
    <name evidence="2" type="ORF">C5Y83_25930</name>
</gene>
<protein>
    <submittedName>
        <fullName evidence="2">Uncharacterized protein</fullName>
    </submittedName>
</protein>
<dbReference type="OrthoDB" id="243083at2"/>
<accession>A0A2S8FBH2</accession>
<dbReference type="AlphaFoldDB" id="A0A2S8FBH2"/>
<proteinExistence type="predicted"/>
<comment type="caution">
    <text evidence="2">The sequence shown here is derived from an EMBL/GenBank/DDBJ whole genome shotgun (WGS) entry which is preliminary data.</text>
</comment>
<reference evidence="2 3" key="1">
    <citation type="submission" date="2018-02" db="EMBL/GenBank/DDBJ databases">
        <title>Comparative genomes isolates from brazilian mangrove.</title>
        <authorList>
            <person name="Araujo J.E."/>
            <person name="Taketani R.G."/>
            <person name="Silva M.C.P."/>
            <person name="Loureco M.V."/>
            <person name="Andreote F.D."/>
        </authorList>
    </citation>
    <scope>NUCLEOTIDE SEQUENCE [LARGE SCALE GENOMIC DNA]</scope>
    <source>
        <strain evidence="2 3">Hex-1 MGV</strain>
    </source>
</reference>
<feature type="compositionally biased region" description="Polar residues" evidence="1">
    <location>
        <begin position="522"/>
        <end position="533"/>
    </location>
</feature>
<organism evidence="2 3">
    <name type="scientific">Blastopirellula marina</name>
    <dbReference type="NCBI Taxonomy" id="124"/>
    <lineage>
        <taxon>Bacteria</taxon>
        <taxon>Pseudomonadati</taxon>
        <taxon>Planctomycetota</taxon>
        <taxon>Planctomycetia</taxon>
        <taxon>Pirellulales</taxon>
        <taxon>Pirellulaceae</taxon>
        <taxon>Blastopirellula</taxon>
    </lineage>
</organism>
<evidence type="ECO:0000313" key="3">
    <source>
        <dbReference type="Proteomes" id="UP000238322"/>
    </source>
</evidence>
<evidence type="ECO:0000313" key="2">
    <source>
        <dbReference type="EMBL" id="PQO29505.1"/>
    </source>
</evidence>
<dbReference type="RefSeq" id="WP_105332699.1">
    <property type="nucleotide sequence ID" value="NZ_PUHY01000015.1"/>
</dbReference>